<evidence type="ECO:0000313" key="1">
    <source>
        <dbReference type="EMBL" id="VDN14188.1"/>
    </source>
</evidence>
<dbReference type="OrthoDB" id="10360964at2759"/>
<keyword evidence="2" id="KW-1185">Reference proteome</keyword>
<organism evidence="1 2">
    <name type="scientific">Dibothriocephalus latus</name>
    <name type="common">Fish tapeworm</name>
    <name type="synonym">Diphyllobothrium latum</name>
    <dbReference type="NCBI Taxonomy" id="60516"/>
    <lineage>
        <taxon>Eukaryota</taxon>
        <taxon>Metazoa</taxon>
        <taxon>Spiralia</taxon>
        <taxon>Lophotrochozoa</taxon>
        <taxon>Platyhelminthes</taxon>
        <taxon>Cestoda</taxon>
        <taxon>Eucestoda</taxon>
        <taxon>Diphyllobothriidea</taxon>
        <taxon>Diphyllobothriidae</taxon>
        <taxon>Dibothriocephalus</taxon>
    </lineage>
</organism>
<evidence type="ECO:0000313" key="2">
    <source>
        <dbReference type="Proteomes" id="UP000281553"/>
    </source>
</evidence>
<dbReference type="EMBL" id="UYRU01058521">
    <property type="protein sequence ID" value="VDN14188.1"/>
    <property type="molecule type" value="Genomic_DNA"/>
</dbReference>
<protein>
    <submittedName>
        <fullName evidence="1">Uncharacterized protein</fullName>
    </submittedName>
</protein>
<proteinExistence type="predicted"/>
<accession>A0A3P7LVR3</accession>
<sequence>MEHVRHIWADRNADTQKPPFGLTAAEVGHLVTALYRDSSARSNFLKNLAD</sequence>
<name>A0A3P7LVR3_DIBLA</name>
<dbReference type="AlphaFoldDB" id="A0A3P7LVR3"/>
<gene>
    <name evidence="1" type="ORF">DILT_LOCUS10019</name>
</gene>
<dbReference type="Proteomes" id="UP000281553">
    <property type="component" value="Unassembled WGS sequence"/>
</dbReference>
<reference evidence="1 2" key="1">
    <citation type="submission" date="2018-11" db="EMBL/GenBank/DDBJ databases">
        <authorList>
            <consortium name="Pathogen Informatics"/>
        </authorList>
    </citation>
    <scope>NUCLEOTIDE SEQUENCE [LARGE SCALE GENOMIC DNA]</scope>
</reference>